<evidence type="ECO:0000313" key="2">
    <source>
        <dbReference type="EMBL" id="TQV87236.1"/>
    </source>
</evidence>
<name>A0A545UCP9_9GAMM</name>
<dbReference type="OrthoDB" id="9851979at2"/>
<dbReference type="AlphaFoldDB" id="A0A545UCP9"/>
<accession>A0A545UCP9</accession>
<proteinExistence type="predicted"/>
<dbReference type="EMBL" id="VIKS01000008">
    <property type="protein sequence ID" value="TQV87236.1"/>
    <property type="molecule type" value="Genomic_DNA"/>
</dbReference>
<protein>
    <submittedName>
        <fullName evidence="2">Uncharacterized protein</fullName>
    </submittedName>
</protein>
<sequence>MKNKIGNLLITSSLLAASFSVMSADEPDWGNPFDLYIGSVTYSGSGITGHSGTHGSVVTGATMSICNSRLSTKKSMHTSAGDSQIAEVPCYLKTTVLHEPQIATPNTNWGNTGTTPIYTELEALKEKYNIATYEQRIEALKREFNIDGFRQEFERLHVKSLMPEKTEKNAKR</sequence>
<gene>
    <name evidence="2" type="ORF">FLL46_12335</name>
</gene>
<feature type="chain" id="PRO_5022224207" evidence="1">
    <location>
        <begin position="24"/>
        <end position="172"/>
    </location>
</feature>
<feature type="signal peptide" evidence="1">
    <location>
        <begin position="1"/>
        <end position="23"/>
    </location>
</feature>
<comment type="caution">
    <text evidence="2">The sequence shown here is derived from an EMBL/GenBank/DDBJ whole genome shotgun (WGS) entry which is preliminary data.</text>
</comment>
<dbReference type="RefSeq" id="WP_142893827.1">
    <property type="nucleotide sequence ID" value="NZ_ML660164.1"/>
</dbReference>
<evidence type="ECO:0000256" key="1">
    <source>
        <dbReference type="SAM" id="SignalP"/>
    </source>
</evidence>
<evidence type="ECO:0000313" key="3">
    <source>
        <dbReference type="Proteomes" id="UP000315439"/>
    </source>
</evidence>
<organism evidence="2 3">
    <name type="scientific">Aliikangiella coralliicola</name>
    <dbReference type="NCBI Taxonomy" id="2592383"/>
    <lineage>
        <taxon>Bacteria</taxon>
        <taxon>Pseudomonadati</taxon>
        <taxon>Pseudomonadota</taxon>
        <taxon>Gammaproteobacteria</taxon>
        <taxon>Oceanospirillales</taxon>
        <taxon>Pleioneaceae</taxon>
        <taxon>Aliikangiella</taxon>
    </lineage>
</organism>
<keyword evidence="1" id="KW-0732">Signal</keyword>
<keyword evidence="3" id="KW-1185">Reference proteome</keyword>
<dbReference type="Proteomes" id="UP000315439">
    <property type="component" value="Unassembled WGS sequence"/>
</dbReference>
<reference evidence="2 3" key="1">
    <citation type="submission" date="2019-07" db="EMBL/GenBank/DDBJ databases">
        <title>Draft genome for Aliikangiella sp. M105.</title>
        <authorList>
            <person name="Wang G."/>
        </authorList>
    </citation>
    <scope>NUCLEOTIDE SEQUENCE [LARGE SCALE GENOMIC DNA]</scope>
    <source>
        <strain evidence="2 3">M105</strain>
    </source>
</reference>